<proteinExistence type="predicted"/>
<gene>
    <name evidence="1" type="ORF">S06H3_29729</name>
</gene>
<dbReference type="AlphaFoldDB" id="X1LWG5"/>
<sequence length="283" mass="33746">FWKDSYRPSPWLTAYVVYALGKAHGKAYHVDQYMINRALEYLESVLRRDNVDWEYPYNKNVQLTTKCFILYSLALWNKYDHGYMSRLFEKRDQISLFGKTLLLKAAHIYDNSYYEKELRRILLNKIKMAPTTAHFEEKNAIGMAWIWHSNVRTTALILQAMIETKGEFANAEKIIKWLVNERKGSRWRSTQENIYVFDALNTYFKVYEKQTPQFMALIYLENKEIVKEIFKGRDLQIRRQELPIADLEKGKQMSVNIEKRGDGRLYYGMRMLYAPKRELKAKG</sequence>
<feature type="non-terminal residue" evidence="1">
    <location>
        <position position="1"/>
    </location>
</feature>
<comment type="caution">
    <text evidence="1">The sequence shown here is derived from an EMBL/GenBank/DDBJ whole genome shotgun (WGS) entry which is preliminary data.</text>
</comment>
<dbReference type="Gene3D" id="1.50.10.20">
    <property type="match status" value="1"/>
</dbReference>
<evidence type="ECO:0000313" key="1">
    <source>
        <dbReference type="EMBL" id="GAI23413.1"/>
    </source>
</evidence>
<dbReference type="GO" id="GO:0004866">
    <property type="term" value="F:endopeptidase inhibitor activity"/>
    <property type="evidence" value="ECO:0007669"/>
    <property type="project" value="TreeGrafter"/>
</dbReference>
<evidence type="ECO:0008006" key="2">
    <source>
        <dbReference type="Google" id="ProtNLM"/>
    </source>
</evidence>
<organism evidence="1">
    <name type="scientific">marine sediment metagenome</name>
    <dbReference type="NCBI Taxonomy" id="412755"/>
    <lineage>
        <taxon>unclassified sequences</taxon>
        <taxon>metagenomes</taxon>
        <taxon>ecological metagenomes</taxon>
    </lineage>
</organism>
<dbReference type="PANTHER" id="PTHR40094:SF1">
    <property type="entry name" value="UBIQUITIN DOMAIN-CONTAINING PROTEIN"/>
    <property type="match status" value="1"/>
</dbReference>
<dbReference type="EMBL" id="BARV01017444">
    <property type="protein sequence ID" value="GAI23413.1"/>
    <property type="molecule type" value="Genomic_DNA"/>
</dbReference>
<accession>X1LWG5</accession>
<name>X1LWG5_9ZZZZ</name>
<reference evidence="1" key="1">
    <citation type="journal article" date="2014" name="Front. Microbiol.">
        <title>High frequency of phylogenetically diverse reductive dehalogenase-homologous genes in deep subseafloor sedimentary metagenomes.</title>
        <authorList>
            <person name="Kawai M."/>
            <person name="Futagami T."/>
            <person name="Toyoda A."/>
            <person name="Takaki Y."/>
            <person name="Nishi S."/>
            <person name="Hori S."/>
            <person name="Arai W."/>
            <person name="Tsubouchi T."/>
            <person name="Morono Y."/>
            <person name="Uchiyama I."/>
            <person name="Ito T."/>
            <person name="Fujiyama A."/>
            <person name="Inagaki F."/>
            <person name="Takami H."/>
        </authorList>
    </citation>
    <scope>NUCLEOTIDE SEQUENCE</scope>
    <source>
        <strain evidence="1">Expedition CK06-06</strain>
    </source>
</reference>
<feature type="non-terminal residue" evidence="1">
    <location>
        <position position="283"/>
    </location>
</feature>
<dbReference type="SUPFAM" id="SSF48239">
    <property type="entry name" value="Terpenoid cyclases/Protein prenyltransferases"/>
    <property type="match status" value="1"/>
</dbReference>
<dbReference type="PANTHER" id="PTHR40094">
    <property type="entry name" value="ALPHA-2-MACROGLOBULIN HOMOLOG"/>
    <property type="match status" value="1"/>
</dbReference>
<dbReference type="InterPro" id="IPR008930">
    <property type="entry name" value="Terpenoid_cyclase/PrenylTrfase"/>
</dbReference>
<dbReference type="InterPro" id="IPR051802">
    <property type="entry name" value="YfhM-like"/>
</dbReference>
<protein>
    <recommendedName>
        <fullName evidence="2">Alpha-macroglobulin-like TED domain-containing protein</fullName>
    </recommendedName>
</protein>